<organism evidence="3 4">
    <name type="scientific">Paenibacillus rhizovicinus</name>
    <dbReference type="NCBI Taxonomy" id="2704463"/>
    <lineage>
        <taxon>Bacteria</taxon>
        <taxon>Bacillati</taxon>
        <taxon>Bacillota</taxon>
        <taxon>Bacilli</taxon>
        <taxon>Bacillales</taxon>
        <taxon>Paenibacillaceae</taxon>
        <taxon>Paenibacillus</taxon>
    </lineage>
</organism>
<proteinExistence type="predicted"/>
<gene>
    <name evidence="3" type="ORF">GZH47_16510</name>
</gene>
<evidence type="ECO:0000313" key="3">
    <source>
        <dbReference type="EMBL" id="QHW32246.1"/>
    </source>
</evidence>
<name>A0A6C0P1X8_9BACL</name>
<evidence type="ECO:0000313" key="4">
    <source>
        <dbReference type="Proteomes" id="UP000479114"/>
    </source>
</evidence>
<sequence>MIRLFVTSILCILFMFQPHEASGGILKSRPSDPSVINSLRQGGYILYVRHGEATVGEDAPRVDFNDCSTQRNLSEAGRRQAEKYGEALRSLQIPVQAPVIASPFCRAKETAELAFGEGKVQTDSFWVRVYNLSSTLPPAEQQATINDLTTVLETLPPQGSNKVIVAHSFPRGIGLGEITNLGTVIVKPRGQGNGFEIVGRFTLDEWLSFR</sequence>
<dbReference type="InterPro" id="IPR029033">
    <property type="entry name" value="His_PPase_superfam"/>
</dbReference>
<dbReference type="Pfam" id="PF00300">
    <property type="entry name" value="His_Phos_1"/>
    <property type="match status" value="1"/>
</dbReference>
<feature type="signal peptide" evidence="2">
    <location>
        <begin position="1"/>
        <end position="21"/>
    </location>
</feature>
<accession>A0A6C0P1X8</accession>
<dbReference type="Proteomes" id="UP000479114">
    <property type="component" value="Chromosome"/>
</dbReference>
<dbReference type="InterPro" id="IPR013078">
    <property type="entry name" value="His_Pase_superF_clade-1"/>
</dbReference>
<dbReference type="PANTHER" id="PTHR20935">
    <property type="entry name" value="PHOSPHOGLYCERATE MUTASE-RELATED"/>
    <property type="match status" value="1"/>
</dbReference>
<protein>
    <submittedName>
        <fullName evidence="3">Histidine phosphatase family protein</fullName>
    </submittedName>
</protein>
<dbReference type="SUPFAM" id="SSF53254">
    <property type="entry name" value="Phosphoglycerate mutase-like"/>
    <property type="match status" value="1"/>
</dbReference>
<feature type="chain" id="PRO_5025344743" evidence="2">
    <location>
        <begin position="22"/>
        <end position="210"/>
    </location>
</feature>
<dbReference type="EMBL" id="CP048286">
    <property type="protein sequence ID" value="QHW32246.1"/>
    <property type="molecule type" value="Genomic_DNA"/>
</dbReference>
<keyword evidence="1" id="KW-0378">Hydrolase</keyword>
<keyword evidence="4" id="KW-1185">Reference proteome</keyword>
<dbReference type="AlphaFoldDB" id="A0A6C0P1X8"/>
<evidence type="ECO:0000256" key="1">
    <source>
        <dbReference type="ARBA" id="ARBA00022801"/>
    </source>
</evidence>
<dbReference type="GO" id="GO:0016787">
    <property type="term" value="F:hydrolase activity"/>
    <property type="evidence" value="ECO:0007669"/>
    <property type="project" value="UniProtKB-KW"/>
</dbReference>
<dbReference type="KEGG" id="prz:GZH47_16510"/>
<dbReference type="CDD" id="cd07067">
    <property type="entry name" value="HP_PGM_like"/>
    <property type="match status" value="1"/>
</dbReference>
<evidence type="ECO:0000256" key="2">
    <source>
        <dbReference type="SAM" id="SignalP"/>
    </source>
</evidence>
<dbReference type="PANTHER" id="PTHR20935:SF1">
    <property type="entry name" value="SLL1549 PROTEIN"/>
    <property type="match status" value="1"/>
</dbReference>
<dbReference type="InterPro" id="IPR051021">
    <property type="entry name" value="Mito_Ser/Thr_phosphatase"/>
</dbReference>
<keyword evidence="2" id="KW-0732">Signal</keyword>
<dbReference type="Gene3D" id="3.40.50.1240">
    <property type="entry name" value="Phosphoglycerate mutase-like"/>
    <property type="match status" value="1"/>
</dbReference>
<reference evidence="3 4" key="1">
    <citation type="submission" date="2020-02" db="EMBL/GenBank/DDBJ databases">
        <title>Paenibacillus sp. nov., isolated from rhizosphere soil of tomato.</title>
        <authorList>
            <person name="Weon H.-Y."/>
            <person name="Lee S.A."/>
        </authorList>
    </citation>
    <scope>NUCLEOTIDE SEQUENCE [LARGE SCALE GENOMIC DNA]</scope>
    <source>
        <strain evidence="3 4">14171R-81</strain>
    </source>
</reference>